<dbReference type="AlphaFoldDB" id="A0A6J4P2K7"/>
<accession>A0A6J4P2K7</accession>
<evidence type="ECO:0000256" key="1">
    <source>
        <dbReference type="SAM" id="MobiDB-lite"/>
    </source>
</evidence>
<sequence>DRDEARGGWGETNREGSWAGCAAGDFPGAGLPATAIHPRRRRTRLL</sequence>
<gene>
    <name evidence="2" type="ORF">AVDCRST_MAG01-01-1209</name>
</gene>
<feature type="region of interest" description="Disordered" evidence="1">
    <location>
        <begin position="1"/>
        <end position="21"/>
    </location>
</feature>
<dbReference type="EMBL" id="CADCUW010000182">
    <property type="protein sequence ID" value="CAA9404373.1"/>
    <property type="molecule type" value="Genomic_DNA"/>
</dbReference>
<proteinExistence type="predicted"/>
<protein>
    <submittedName>
        <fullName evidence="2">Uncharacterized protein</fullName>
    </submittedName>
</protein>
<reference evidence="2" key="1">
    <citation type="submission" date="2020-02" db="EMBL/GenBank/DDBJ databases">
        <authorList>
            <person name="Meier V. D."/>
        </authorList>
    </citation>
    <scope>NUCLEOTIDE SEQUENCE</scope>
    <source>
        <strain evidence="2">AVDCRST_MAG01</strain>
    </source>
</reference>
<feature type="non-terminal residue" evidence="2">
    <location>
        <position position="1"/>
    </location>
</feature>
<feature type="non-terminal residue" evidence="2">
    <location>
        <position position="46"/>
    </location>
</feature>
<organism evidence="2">
    <name type="scientific">uncultured Rubrobacteraceae bacterium</name>
    <dbReference type="NCBI Taxonomy" id="349277"/>
    <lineage>
        <taxon>Bacteria</taxon>
        <taxon>Bacillati</taxon>
        <taxon>Actinomycetota</taxon>
        <taxon>Rubrobacteria</taxon>
        <taxon>Rubrobacterales</taxon>
        <taxon>Rubrobacteraceae</taxon>
        <taxon>environmental samples</taxon>
    </lineage>
</organism>
<evidence type="ECO:0000313" key="2">
    <source>
        <dbReference type="EMBL" id="CAA9404373.1"/>
    </source>
</evidence>
<name>A0A6J4P2K7_9ACTN</name>